<reference evidence="1" key="1">
    <citation type="submission" date="2022-10" db="EMBL/GenBank/DDBJ databases">
        <title>Roseovarius pelagicus sp. nov., isolated from Arctic seawater.</title>
        <authorList>
            <person name="Hong Y.W."/>
            <person name="Hwang C.Y."/>
        </authorList>
    </citation>
    <scope>NUCLEOTIDE SEQUENCE</scope>
    <source>
        <strain evidence="1">HL-MP18</strain>
    </source>
</reference>
<keyword evidence="2" id="KW-1185">Reference proteome</keyword>
<sequence>MQPRSEEVDDLLLTELAALVTLPTPGAVDRWIGCYAHLPGRDALVLHPQSGVTVVTMTNGQGMTHGLSVAQGVIGTVLGRP</sequence>
<evidence type="ECO:0000313" key="1">
    <source>
        <dbReference type="EMBL" id="UXX84497.1"/>
    </source>
</evidence>
<proteinExistence type="predicted"/>
<evidence type="ECO:0008006" key="3">
    <source>
        <dbReference type="Google" id="ProtNLM"/>
    </source>
</evidence>
<organism evidence="1 2">
    <name type="scientific">Roseovarius pelagicus</name>
    <dbReference type="NCBI Taxonomy" id="2980108"/>
    <lineage>
        <taxon>Bacteria</taxon>
        <taxon>Pseudomonadati</taxon>
        <taxon>Pseudomonadota</taxon>
        <taxon>Alphaproteobacteria</taxon>
        <taxon>Rhodobacterales</taxon>
        <taxon>Roseobacteraceae</taxon>
        <taxon>Roseovarius</taxon>
    </lineage>
</organism>
<dbReference type="Proteomes" id="UP001064087">
    <property type="component" value="Chromosome"/>
</dbReference>
<dbReference type="EMBL" id="CP106738">
    <property type="protein sequence ID" value="UXX84497.1"/>
    <property type="molecule type" value="Genomic_DNA"/>
</dbReference>
<protein>
    <recommendedName>
        <fullName evidence="3">Beta-lactamase</fullName>
    </recommendedName>
</protein>
<accession>A0ABY6DEB1</accession>
<evidence type="ECO:0000313" key="2">
    <source>
        <dbReference type="Proteomes" id="UP001064087"/>
    </source>
</evidence>
<dbReference type="RefSeq" id="WP_263048733.1">
    <property type="nucleotide sequence ID" value="NZ_CP106738.1"/>
</dbReference>
<name>A0ABY6DEB1_9RHOB</name>
<gene>
    <name evidence="1" type="ORF">N7U68_07615</name>
</gene>